<dbReference type="SUPFAM" id="SSF51556">
    <property type="entry name" value="Metallo-dependent hydrolases"/>
    <property type="match status" value="1"/>
</dbReference>
<organism evidence="2 4">
    <name type="scientific">Capnocytophaga catalasegens</name>
    <dbReference type="NCBI Taxonomy" id="1004260"/>
    <lineage>
        <taxon>Bacteria</taxon>
        <taxon>Pseudomonadati</taxon>
        <taxon>Bacteroidota</taxon>
        <taxon>Flavobacteriia</taxon>
        <taxon>Flavobacteriales</taxon>
        <taxon>Flavobacteriaceae</taxon>
        <taxon>Capnocytophaga</taxon>
    </lineage>
</organism>
<dbReference type="EMBL" id="BQKB01000003">
    <property type="protein sequence ID" value="GJM51753.1"/>
    <property type="molecule type" value="Genomic_DNA"/>
</dbReference>
<comment type="caution">
    <text evidence="2">The sequence shown here is derived from an EMBL/GenBank/DDBJ whole genome shotgun (WGS) entry which is preliminary data.</text>
</comment>
<feature type="binding site" evidence="1">
    <location>
        <position position="64"/>
    </location>
    <ligand>
        <name>a divalent metal cation</name>
        <dbReference type="ChEBI" id="CHEBI:60240"/>
        <label>1</label>
    </ligand>
</feature>
<dbReference type="PANTHER" id="PTHR46124">
    <property type="entry name" value="D-AMINOACYL-TRNA DEACYLASE"/>
    <property type="match status" value="1"/>
</dbReference>
<evidence type="ECO:0000313" key="3">
    <source>
        <dbReference type="EMBL" id="GJM51753.1"/>
    </source>
</evidence>
<dbReference type="Proteomes" id="UP001208692">
    <property type="component" value="Unassembled WGS sequence"/>
</dbReference>
<dbReference type="GO" id="GO:0016788">
    <property type="term" value="F:hydrolase activity, acting on ester bonds"/>
    <property type="evidence" value="ECO:0007669"/>
    <property type="project" value="InterPro"/>
</dbReference>
<dbReference type="AlphaFoldDB" id="A0AAV5AVK3"/>
<protein>
    <submittedName>
        <fullName evidence="2">TatD family hydrolase</fullName>
    </submittedName>
</protein>
<proteinExistence type="predicted"/>
<keyword evidence="2" id="KW-0378">Hydrolase</keyword>
<dbReference type="GO" id="GO:0005829">
    <property type="term" value="C:cytosol"/>
    <property type="evidence" value="ECO:0007669"/>
    <property type="project" value="TreeGrafter"/>
</dbReference>
<name>A0AAV5AVK3_9FLAO</name>
<keyword evidence="5" id="KW-1185">Reference proteome</keyword>
<dbReference type="Gene3D" id="3.20.20.140">
    <property type="entry name" value="Metal-dependent hydrolases"/>
    <property type="match status" value="1"/>
</dbReference>
<dbReference type="PANTHER" id="PTHR46124:SF3">
    <property type="entry name" value="HYDROLASE"/>
    <property type="match status" value="1"/>
</dbReference>
<reference evidence="2 5" key="1">
    <citation type="submission" date="2021-11" db="EMBL/GenBank/DDBJ databases">
        <title>Draft genome sequence of Capnocytophaga sp. strain KC07075 isolated from cat oral cavity.</title>
        <authorList>
            <person name="Suzuki M."/>
            <person name="Imaoka K."/>
            <person name="Kimura M."/>
            <person name="Morikawa S."/>
            <person name="Maeda K."/>
        </authorList>
    </citation>
    <scope>NUCLEOTIDE SEQUENCE</scope>
    <source>
        <strain evidence="2">KC07075</strain>
        <strain evidence="3 5">KC07079</strain>
    </source>
</reference>
<feature type="binding site" evidence="1">
    <location>
        <position position="123"/>
    </location>
    <ligand>
        <name>a divalent metal cation</name>
        <dbReference type="ChEBI" id="CHEBI:60240"/>
        <label>2</label>
    </ligand>
</feature>
<gene>
    <name evidence="2" type="ORF">RCZ15_05130</name>
    <name evidence="3" type="ORF">RCZ16_00710</name>
</gene>
<dbReference type="RefSeq" id="WP_264846666.1">
    <property type="nucleotide sequence ID" value="NZ_BPMA01000027.1"/>
</dbReference>
<dbReference type="EMBL" id="BQKA01000010">
    <property type="protein sequence ID" value="GJM49538.1"/>
    <property type="molecule type" value="Genomic_DNA"/>
</dbReference>
<evidence type="ECO:0000256" key="1">
    <source>
        <dbReference type="PIRSR" id="PIRSR005902-1"/>
    </source>
</evidence>
<feature type="binding site" evidence="1">
    <location>
        <position position="99"/>
    </location>
    <ligand>
        <name>a divalent metal cation</name>
        <dbReference type="ChEBI" id="CHEBI:60240"/>
        <label>2</label>
    </ligand>
</feature>
<accession>A0AAV5AVK3</accession>
<dbReference type="InterPro" id="IPR001130">
    <property type="entry name" value="TatD-like"/>
</dbReference>
<sequence length="205" mass="23910">MYLNIHTHNAVNQGDIQNYFPQDTPLSHYFSIGIHPWFIAENWDLQMQEVIKKSQSENCKLIGECGLDKNVLTRLDIQTAVFEQHILLSEEIKKPLIIHCVKSFSEVIALRKRFAPRQMWILHGFQKNEQIACELLKNNIKLSFGKAILYKIELQKLVFSLSDADFFLETDDSSIKIEEIYEKVAQIRNISVEKLKKTQLSLFNL</sequence>
<evidence type="ECO:0000313" key="2">
    <source>
        <dbReference type="EMBL" id="GJM49538.1"/>
    </source>
</evidence>
<dbReference type="Proteomes" id="UP001207736">
    <property type="component" value="Unassembled WGS sequence"/>
</dbReference>
<dbReference type="Pfam" id="PF01026">
    <property type="entry name" value="TatD_DNase"/>
    <property type="match status" value="1"/>
</dbReference>
<keyword evidence="1" id="KW-0479">Metal-binding</keyword>
<dbReference type="GO" id="GO:0046872">
    <property type="term" value="F:metal ion binding"/>
    <property type="evidence" value="ECO:0007669"/>
    <property type="project" value="UniProtKB-KW"/>
</dbReference>
<feature type="binding site" evidence="1">
    <location>
        <position position="171"/>
    </location>
    <ligand>
        <name>a divalent metal cation</name>
        <dbReference type="ChEBI" id="CHEBI:60240"/>
        <label>1</label>
    </ligand>
</feature>
<dbReference type="PIRSF" id="PIRSF005902">
    <property type="entry name" value="DNase_TatD"/>
    <property type="match status" value="1"/>
</dbReference>
<evidence type="ECO:0000313" key="4">
    <source>
        <dbReference type="Proteomes" id="UP001207736"/>
    </source>
</evidence>
<dbReference type="InterPro" id="IPR032466">
    <property type="entry name" value="Metal_Hydrolase"/>
</dbReference>
<evidence type="ECO:0000313" key="5">
    <source>
        <dbReference type="Proteomes" id="UP001208692"/>
    </source>
</evidence>